<evidence type="ECO:0000313" key="3">
    <source>
        <dbReference type="Proteomes" id="UP000323819"/>
    </source>
</evidence>
<accession>A0ABD7SR87</accession>
<feature type="region of interest" description="Disordered" evidence="1">
    <location>
        <begin position="342"/>
        <end position="363"/>
    </location>
</feature>
<dbReference type="Proteomes" id="UP000323819">
    <property type="component" value="Unassembled WGS sequence"/>
</dbReference>
<dbReference type="RefSeq" id="WP_044126164.1">
    <property type="nucleotide sequence ID" value="NZ_JAILXN010000001.1"/>
</dbReference>
<feature type="compositionally biased region" description="Basic and acidic residues" evidence="1">
    <location>
        <begin position="1"/>
        <end position="10"/>
    </location>
</feature>
<dbReference type="AlphaFoldDB" id="A0ABD7SR87"/>
<feature type="region of interest" description="Disordered" evidence="1">
    <location>
        <begin position="1"/>
        <end position="20"/>
    </location>
</feature>
<organism evidence="2 3">
    <name type="scientific">Vibrio cholerae</name>
    <dbReference type="NCBI Taxonomy" id="666"/>
    <lineage>
        <taxon>Bacteria</taxon>
        <taxon>Pseudomonadati</taxon>
        <taxon>Pseudomonadota</taxon>
        <taxon>Gammaproteobacteria</taxon>
        <taxon>Vibrionales</taxon>
        <taxon>Vibrionaceae</taxon>
        <taxon>Vibrio</taxon>
    </lineage>
</organism>
<evidence type="ECO:0000313" key="2">
    <source>
        <dbReference type="EMBL" id="TXX67323.1"/>
    </source>
</evidence>
<name>A0ABD7SR87_VIBCL</name>
<evidence type="ECO:0000256" key="1">
    <source>
        <dbReference type="SAM" id="MobiDB-lite"/>
    </source>
</evidence>
<comment type="caution">
    <text evidence="2">The sequence shown here is derived from an EMBL/GenBank/DDBJ whole genome shotgun (WGS) entry which is preliminary data.</text>
</comment>
<feature type="compositionally biased region" description="Polar residues" evidence="1">
    <location>
        <begin position="11"/>
        <end position="20"/>
    </location>
</feature>
<proteinExistence type="predicted"/>
<reference evidence="2 3" key="1">
    <citation type="submission" date="2019-06" db="EMBL/GenBank/DDBJ databases">
        <title>Vibrio cholerae phylogeny based on whole-genome sequencing reveals genetic diversity and population strucutre.</title>
        <authorList>
            <person name="Zhiqiu Y."/>
            <person name="Bin L."/>
            <person name="Lingyan J."/>
        </authorList>
    </citation>
    <scope>NUCLEOTIDE SEQUENCE [LARGE SCALE GENOMIC DNA]</scope>
    <source>
        <strain evidence="2 3">N2814</strain>
    </source>
</reference>
<dbReference type="EMBL" id="VSIJ01000005">
    <property type="protein sequence ID" value="TXX67323.1"/>
    <property type="molecule type" value="Genomic_DNA"/>
</dbReference>
<sequence>MNGIRIDSEKQTSSSASSVDNQLNEKVIAIDQSYFDEKINSLYDESFDTLVSSEIHRHRFDDYSLNPRTILKENERFCEDEEMNDLLLQETRENQTLYERLKQEHQLKNSKSNSSGSFSLRGLFYKSNLDGDFKKQAKRQHIQRYEINTNKVRDLSIQIQVASKIAEKARSEFQSSIANYLKKNGIPLDNASDANFLNKLFFDKSKQSDEVNSLIINFKNQYAAERLLKTKLEVALTAEESGLLNVSNHHKVEELRDSVKLADIKKMSHNLALSTALLEPTQVDRFELSNRKPITPTEAAIRSSNNSKANDVKPTDDENYDFSKFIESISSKFNDMFRSLDPTTKTKSVANQASEPTSSIKIH</sequence>
<protein>
    <submittedName>
        <fullName evidence="2">Uncharacterized protein</fullName>
    </submittedName>
</protein>
<gene>
    <name evidence="2" type="ORF">FXF03_01750</name>
</gene>